<proteinExistence type="predicted"/>
<comment type="caution">
    <text evidence="2">The sequence shown here is derived from an EMBL/GenBank/DDBJ whole genome shotgun (WGS) entry which is preliminary data.</text>
</comment>
<dbReference type="EMBL" id="VOHE01000007">
    <property type="protein sequence ID" value="TWT17709.1"/>
    <property type="molecule type" value="Genomic_DNA"/>
</dbReference>
<evidence type="ECO:0000313" key="2">
    <source>
        <dbReference type="EMBL" id="TWT17709.1"/>
    </source>
</evidence>
<gene>
    <name evidence="2" type="ORF">FQY79_12700</name>
</gene>
<organism evidence="2 3">
    <name type="scientific">Luteimonas wenzhouensis</name>
    <dbReference type="NCBI Taxonomy" id="2599615"/>
    <lineage>
        <taxon>Bacteria</taxon>
        <taxon>Pseudomonadati</taxon>
        <taxon>Pseudomonadota</taxon>
        <taxon>Gammaproteobacteria</taxon>
        <taxon>Lysobacterales</taxon>
        <taxon>Lysobacteraceae</taxon>
        <taxon>Luteimonas</taxon>
    </lineage>
</organism>
<dbReference type="OrthoDB" id="5956287at2"/>
<accession>A0A5C5TW19</accession>
<sequence length="236" mass="24652">MIRRSLCALLLLSSALGAGPAAHAQIRRCTTDDGHHLYTDRPCVDLGASERVVPTGPAASAGAPLRRDCSRRLQDLVFELTAAIDAGDVNRLAGLYHWPGMSSSAGYAVMSRLDAIARRPLVAITPLHPAPPAPAPPPADAAPASGWVELPSGVRVWRTLPRPTDAALAPPADPVDATAGDGDFAATDATAAARAPARPAGRPTGLVVEQTAPNRVTPVQTVFALRRHLGCWWLSL</sequence>
<evidence type="ECO:0000256" key="1">
    <source>
        <dbReference type="SAM" id="SignalP"/>
    </source>
</evidence>
<feature type="signal peptide" evidence="1">
    <location>
        <begin position="1"/>
        <end position="24"/>
    </location>
</feature>
<feature type="chain" id="PRO_5022918280" evidence="1">
    <location>
        <begin position="25"/>
        <end position="236"/>
    </location>
</feature>
<reference evidence="2 3" key="1">
    <citation type="submission" date="2019-07" db="EMBL/GenBank/DDBJ databases">
        <title>Luteimonas sp. YD-1 nov., isolated from acidic soil.</title>
        <authorList>
            <person name="Zhou J."/>
        </authorList>
    </citation>
    <scope>NUCLEOTIDE SEQUENCE [LARGE SCALE GENOMIC DNA]</scope>
    <source>
        <strain evidence="2 3">YD-1</strain>
    </source>
</reference>
<keyword evidence="3" id="KW-1185">Reference proteome</keyword>
<dbReference type="RefSeq" id="WP_146313280.1">
    <property type="nucleotide sequence ID" value="NZ_VOHE01000007.1"/>
</dbReference>
<dbReference type="Proteomes" id="UP000315949">
    <property type="component" value="Unassembled WGS sequence"/>
</dbReference>
<evidence type="ECO:0000313" key="3">
    <source>
        <dbReference type="Proteomes" id="UP000315949"/>
    </source>
</evidence>
<keyword evidence="1" id="KW-0732">Signal</keyword>
<protein>
    <submittedName>
        <fullName evidence="2">DUF4124 domain-containing protein</fullName>
    </submittedName>
</protein>
<name>A0A5C5TW19_9GAMM</name>
<dbReference type="AlphaFoldDB" id="A0A5C5TW19"/>